<dbReference type="Gene3D" id="1.10.340.30">
    <property type="entry name" value="Hypothetical protein, domain 2"/>
    <property type="match status" value="1"/>
</dbReference>
<dbReference type="InterPro" id="IPR003265">
    <property type="entry name" value="HhH-GPD_domain"/>
</dbReference>
<proteinExistence type="predicted"/>
<keyword evidence="5" id="KW-1185">Reference proteome</keyword>
<organism evidence="4 5">
    <name type="scientific">Myxozyma melibiosi</name>
    <dbReference type="NCBI Taxonomy" id="54550"/>
    <lineage>
        <taxon>Eukaryota</taxon>
        <taxon>Fungi</taxon>
        <taxon>Dikarya</taxon>
        <taxon>Ascomycota</taxon>
        <taxon>Saccharomycotina</taxon>
        <taxon>Lipomycetes</taxon>
        <taxon>Lipomycetales</taxon>
        <taxon>Lipomycetaceae</taxon>
        <taxon>Myxozyma</taxon>
    </lineage>
</organism>
<dbReference type="SUPFAM" id="SSF48150">
    <property type="entry name" value="DNA-glycosylase"/>
    <property type="match status" value="1"/>
</dbReference>
<dbReference type="InterPro" id="IPR011257">
    <property type="entry name" value="DNA_glycosylase"/>
</dbReference>
<dbReference type="RefSeq" id="XP_064766775.1">
    <property type="nucleotide sequence ID" value="XM_064910857.1"/>
</dbReference>
<dbReference type="Pfam" id="PF00730">
    <property type="entry name" value="HhH-GPD"/>
    <property type="match status" value="1"/>
</dbReference>
<dbReference type="PANTHER" id="PTHR43003:SF5">
    <property type="entry name" value="DNA-3-METHYLADENINE GLYCOSYLASE"/>
    <property type="match status" value="1"/>
</dbReference>
<keyword evidence="1" id="KW-0227">DNA damage</keyword>
<dbReference type="GeneID" id="90036369"/>
<dbReference type="Gene3D" id="1.10.1670.40">
    <property type="match status" value="1"/>
</dbReference>
<keyword evidence="2" id="KW-0234">DNA repair</keyword>
<dbReference type="InterPro" id="IPR051912">
    <property type="entry name" value="Alkylbase_DNA_Glycosylase/TA"/>
</dbReference>
<reference evidence="4 5" key="1">
    <citation type="submission" date="2024-03" db="EMBL/GenBank/DDBJ databases">
        <title>Genome-scale model development and genomic sequencing of the oleaginous clade Lipomyces.</title>
        <authorList>
            <consortium name="Lawrence Berkeley National Laboratory"/>
            <person name="Czajka J.J."/>
            <person name="Han Y."/>
            <person name="Kim J."/>
            <person name="Mondo S.J."/>
            <person name="Hofstad B.A."/>
            <person name="Robles A."/>
            <person name="Haridas S."/>
            <person name="Riley R."/>
            <person name="LaButti K."/>
            <person name="Pangilinan J."/>
            <person name="Andreopoulos W."/>
            <person name="Lipzen A."/>
            <person name="Yan J."/>
            <person name="Wang M."/>
            <person name="Ng V."/>
            <person name="Grigoriev I.V."/>
            <person name="Spatafora J.W."/>
            <person name="Magnuson J.K."/>
            <person name="Baker S.E."/>
            <person name="Pomraning K.R."/>
        </authorList>
    </citation>
    <scope>NUCLEOTIDE SEQUENCE [LARGE SCALE GENOMIC DNA]</scope>
    <source>
        <strain evidence="4 5">Phaff 52-87</strain>
    </source>
</reference>
<evidence type="ECO:0000256" key="2">
    <source>
        <dbReference type="ARBA" id="ARBA00023204"/>
    </source>
</evidence>
<evidence type="ECO:0000313" key="4">
    <source>
        <dbReference type="EMBL" id="KAK7203742.1"/>
    </source>
</evidence>
<name>A0ABR1F1P7_9ASCO</name>
<gene>
    <name evidence="4" type="ORF">BZA70DRAFT_259426</name>
</gene>
<dbReference type="SMART" id="SM00478">
    <property type="entry name" value="ENDO3c"/>
    <property type="match status" value="1"/>
</dbReference>
<evidence type="ECO:0000313" key="5">
    <source>
        <dbReference type="Proteomes" id="UP001498771"/>
    </source>
</evidence>
<dbReference type="EMBL" id="JBBJBU010000010">
    <property type="protein sequence ID" value="KAK7203742.1"/>
    <property type="molecule type" value="Genomic_DNA"/>
</dbReference>
<evidence type="ECO:0000259" key="3">
    <source>
        <dbReference type="SMART" id="SM00478"/>
    </source>
</evidence>
<dbReference type="CDD" id="cd00056">
    <property type="entry name" value="ENDO3c"/>
    <property type="match status" value="1"/>
</dbReference>
<evidence type="ECO:0000256" key="1">
    <source>
        <dbReference type="ARBA" id="ARBA00022763"/>
    </source>
</evidence>
<feature type="domain" description="HhH-GPD" evidence="3">
    <location>
        <begin position="167"/>
        <end position="321"/>
    </location>
</feature>
<sequence length="355" mass="38957">MRFTRSSAAALQPPLSATSSITTVFKSTKRAASSKAADEARAVKIRVVEVKPDTEAPASALVKLIPSATPTLVKKEAASKEGYIPADQILVQDHSLTNPVSSSIPPPTLIIPKAYEKDFKLDDALAHLISVDPRFKQLSDLYPCEFLSDQNLENPVDPFESLGSSIISQQISGSAARSIKARFLSLFNTTSSSATRFPTPAEVLKTDTAALRSIGFSGRKAEYMLDLASKFASGEINPHELVSMSNEEVIELLVKVRGLGVWSCEMFLIFGLKRPDVFSLGDLGVQRGMASWWGKNLALAKGKKGKFKYMSEQEMIEKSDLFRPYRTLFTWYMWKAGDVIVPIDGAGDIKKIKEE</sequence>
<dbReference type="Proteomes" id="UP001498771">
    <property type="component" value="Unassembled WGS sequence"/>
</dbReference>
<accession>A0ABR1F1P7</accession>
<protein>
    <submittedName>
        <fullName evidence="4">HhH-GPD family base excision DNA repair protein</fullName>
    </submittedName>
</protein>
<dbReference type="PANTHER" id="PTHR43003">
    <property type="entry name" value="DNA-3-METHYLADENINE GLYCOSYLASE"/>
    <property type="match status" value="1"/>
</dbReference>
<comment type="caution">
    <text evidence="4">The sequence shown here is derived from an EMBL/GenBank/DDBJ whole genome shotgun (WGS) entry which is preliminary data.</text>
</comment>